<dbReference type="PANTHER" id="PTHR38344">
    <property type="entry name" value="UPF0753 PROTEIN AQ_863"/>
    <property type="match status" value="1"/>
</dbReference>
<dbReference type="EMBL" id="JXUW01000003">
    <property type="protein sequence ID" value="KJE77780.1"/>
    <property type="molecule type" value="Genomic_DNA"/>
</dbReference>
<keyword evidence="2 6" id="KW-1003">Cell membrane</keyword>
<proteinExistence type="inferred from homology"/>
<comment type="function">
    <text evidence="6">Part of an energy-coupled inorganic carbon pump.</text>
</comment>
<dbReference type="Pfam" id="PF10070">
    <property type="entry name" value="DabA"/>
    <property type="match status" value="1"/>
</dbReference>
<evidence type="ECO:0000313" key="8">
    <source>
        <dbReference type="Proteomes" id="UP000032336"/>
    </source>
</evidence>
<comment type="subunit">
    <text evidence="6">Forms a complex with DabB.</text>
</comment>
<evidence type="ECO:0000256" key="6">
    <source>
        <dbReference type="HAMAP-Rule" id="MF_01871"/>
    </source>
</evidence>
<dbReference type="GeneID" id="78371846"/>
<comment type="subcellular location">
    <subcellularLocation>
        <location evidence="6">Cell membrane</location>
        <topology evidence="6">Peripheral membrane protein</topology>
    </subcellularLocation>
</comment>
<keyword evidence="3 6" id="KW-0479">Metal-binding</keyword>
<feature type="binding site" evidence="6">
    <location>
        <position position="349"/>
    </location>
    <ligand>
        <name>Zn(2+)</name>
        <dbReference type="ChEBI" id="CHEBI:29105"/>
    </ligand>
</feature>
<sequence length="842" mass="91449">MSATDELLAARTRLLVQVDEAARLIAPLWPLSTVIAVNPLWDLRQMPFAEAVTYASRVLGICGYPSRTLFAEEYASQRITNDDLREALGDCPVAHGGKGIDDVVVLTATERHDLAHGTEFAATTDREVAKWSAAFLADMVPIHAAGGFYAAWRAIIPSDPAIRRILGKSGRSRLAELPIQPEDAILLGLDRLGVPEEDRIAELARQLARMPGWAGHAKWRSRWAAPYQPGPALHLVDYLAVRLSYEAALSVVATDEEGAMGSSAFYQHHRELDEAHRSCEVRRLEPPRVDVEAIPSDVREELFALSGAEAAQVWLRAYEGHYRDRLLDSLNTEVDGLSTQAPSAQAVFCIDVRSEGLRRHLEAVGPYETFGFAGFFALPIRHQPWGTTEAVDLCPVLLRPGSKTMEKPYSADVTASRHLRGRQVEAGARMMFDTAKKAAVSPFILAEATGFLAGPISATKTFFPGSYAKLRSALRASLAPSVATVIETDPTDGGMSDEEQALFAETALTTMGLTRDFASLVLLCGHGSTTENNPYASALDCGACGGNRGGASARAAAWILNRMRTRELLAQRGISIPGETVFVAGEHDTATDTVAIYDLHLVPRSHRDGIAVLVADLERAGTALAKERARLLPGVKKGRNAVTQVAARSTDWAQVQPEWGLARNAAFIVAPRSVTAGVDLEGRCFLHSYDASVDPDGVALETILTAPMVVAHWINAQYYFSTVDPELLSAGDKTVHNIVAGVGVVAGAGGDLKVGLPLQSLFESGRTYHEPLRLLTVVQAPRVRLDAVINRNPVLRELFDGQWVHLAARDDEHDTWKIRRSDGSWVQWRPAATYTEEVSTHG</sequence>
<dbReference type="STRING" id="1121877.FEAC_05290"/>
<protein>
    <recommendedName>
        <fullName evidence="6">Probable inorganic carbon transporter subunit DabA</fullName>
    </recommendedName>
</protein>
<comment type="cofactor">
    <cofactor evidence="6">
        <name>Zn(2+)</name>
        <dbReference type="ChEBI" id="CHEBI:29105"/>
    </cofactor>
</comment>
<dbReference type="AlphaFoldDB" id="A0A0D8FX39"/>
<keyword evidence="5 6" id="KW-0472">Membrane</keyword>
<evidence type="ECO:0000256" key="5">
    <source>
        <dbReference type="ARBA" id="ARBA00023136"/>
    </source>
</evidence>
<dbReference type="PANTHER" id="PTHR38344:SF1">
    <property type="entry name" value="INORGANIC CARBON TRANSPORTER SUBUNIT DABA-RELATED"/>
    <property type="match status" value="1"/>
</dbReference>
<name>A0A0D8FX39_9ACTN</name>
<reference evidence="7 8" key="1">
    <citation type="submission" date="2015-01" db="EMBL/GenBank/DDBJ databases">
        <title>Draft genome of the acidophilic iron oxidizer Ferrimicrobium acidiphilum strain T23.</title>
        <authorList>
            <person name="Poehlein A."/>
            <person name="Eisen S."/>
            <person name="Schloemann M."/>
            <person name="Johnson B.D."/>
            <person name="Daniel R."/>
            <person name="Muehling M."/>
        </authorList>
    </citation>
    <scope>NUCLEOTIDE SEQUENCE [LARGE SCALE GENOMIC DNA]</scope>
    <source>
        <strain evidence="7 8">T23</strain>
    </source>
</reference>
<accession>A0A0D8FX39</accession>
<evidence type="ECO:0000256" key="4">
    <source>
        <dbReference type="ARBA" id="ARBA00022833"/>
    </source>
</evidence>
<dbReference type="HAMAP" id="MF_01871">
    <property type="entry name" value="DabA"/>
    <property type="match status" value="1"/>
</dbReference>
<keyword evidence="4 6" id="KW-0862">Zinc</keyword>
<dbReference type="Proteomes" id="UP000032336">
    <property type="component" value="Unassembled WGS sequence"/>
</dbReference>
<comment type="similarity">
    <text evidence="6">Belongs to the inorganic carbon transporter (TC 9.A.2) DabA family.</text>
</comment>
<evidence type="ECO:0000256" key="1">
    <source>
        <dbReference type="ARBA" id="ARBA00022448"/>
    </source>
</evidence>
<dbReference type="eggNOG" id="COG3002">
    <property type="taxonomic scope" value="Bacteria"/>
</dbReference>
<organism evidence="7 8">
    <name type="scientific">Ferrimicrobium acidiphilum DSM 19497</name>
    <dbReference type="NCBI Taxonomy" id="1121877"/>
    <lineage>
        <taxon>Bacteria</taxon>
        <taxon>Bacillati</taxon>
        <taxon>Actinomycetota</taxon>
        <taxon>Acidimicrobiia</taxon>
        <taxon>Acidimicrobiales</taxon>
        <taxon>Acidimicrobiaceae</taxon>
        <taxon>Ferrimicrobium</taxon>
    </lineage>
</organism>
<keyword evidence="8" id="KW-1185">Reference proteome</keyword>
<feature type="binding site" evidence="6">
    <location>
        <position position="541"/>
    </location>
    <ligand>
        <name>Zn(2+)</name>
        <dbReference type="ChEBI" id="CHEBI:29105"/>
    </ligand>
</feature>
<gene>
    <name evidence="6" type="primary">dabA</name>
    <name evidence="7" type="ORF">FEAC_05290</name>
</gene>
<evidence type="ECO:0000313" key="7">
    <source>
        <dbReference type="EMBL" id="KJE77780.1"/>
    </source>
</evidence>
<dbReference type="PATRIC" id="fig|1121877.4.peg.566"/>
<dbReference type="RefSeq" id="WP_052565323.1">
    <property type="nucleotide sequence ID" value="NZ_JQKF01000013.1"/>
</dbReference>
<evidence type="ECO:0000256" key="2">
    <source>
        <dbReference type="ARBA" id="ARBA00022475"/>
    </source>
</evidence>
<keyword evidence="1 6" id="KW-0813">Transport</keyword>
<feature type="binding site" evidence="6">
    <location>
        <position position="526"/>
    </location>
    <ligand>
        <name>Zn(2+)</name>
        <dbReference type="ChEBI" id="CHEBI:29105"/>
    </ligand>
</feature>
<dbReference type="InterPro" id="IPR018752">
    <property type="entry name" value="DabA"/>
</dbReference>
<dbReference type="GO" id="GO:0008270">
    <property type="term" value="F:zinc ion binding"/>
    <property type="evidence" value="ECO:0007669"/>
    <property type="project" value="UniProtKB-UniRule"/>
</dbReference>
<dbReference type="GO" id="GO:0005886">
    <property type="term" value="C:plasma membrane"/>
    <property type="evidence" value="ECO:0007669"/>
    <property type="project" value="UniProtKB-SubCell"/>
</dbReference>
<feature type="binding site" evidence="6">
    <location>
        <position position="351"/>
    </location>
    <ligand>
        <name>Zn(2+)</name>
        <dbReference type="ChEBI" id="CHEBI:29105"/>
    </ligand>
</feature>
<comment type="caution">
    <text evidence="7">The sequence shown here is derived from an EMBL/GenBank/DDBJ whole genome shotgun (WGS) entry which is preliminary data.</text>
</comment>
<evidence type="ECO:0000256" key="3">
    <source>
        <dbReference type="ARBA" id="ARBA00022723"/>
    </source>
</evidence>